<organism evidence="1 2">
    <name type="scientific">Rubripirellula lacrimiformis</name>
    <dbReference type="NCBI Taxonomy" id="1930273"/>
    <lineage>
        <taxon>Bacteria</taxon>
        <taxon>Pseudomonadati</taxon>
        <taxon>Planctomycetota</taxon>
        <taxon>Planctomycetia</taxon>
        <taxon>Pirellulales</taxon>
        <taxon>Pirellulaceae</taxon>
        <taxon>Rubripirellula</taxon>
    </lineage>
</organism>
<evidence type="ECO:0000313" key="2">
    <source>
        <dbReference type="Proteomes" id="UP000318538"/>
    </source>
</evidence>
<dbReference type="PROSITE" id="PS51257">
    <property type="entry name" value="PROKAR_LIPOPROTEIN"/>
    <property type="match status" value="1"/>
</dbReference>
<protein>
    <recommendedName>
        <fullName evidence="3">Lipoprotein</fullName>
    </recommendedName>
</protein>
<dbReference type="AlphaFoldDB" id="A0A517NDW8"/>
<dbReference type="OrthoDB" id="283677at2"/>
<accession>A0A517NDW8</accession>
<keyword evidence="2" id="KW-1185">Reference proteome</keyword>
<proteinExistence type="predicted"/>
<dbReference type="Proteomes" id="UP000318538">
    <property type="component" value="Chromosome"/>
</dbReference>
<gene>
    <name evidence="1" type="ORF">K227x_37190</name>
</gene>
<evidence type="ECO:0000313" key="1">
    <source>
        <dbReference type="EMBL" id="QDT05319.1"/>
    </source>
</evidence>
<dbReference type="EMBL" id="CP036525">
    <property type="protein sequence ID" value="QDT05319.1"/>
    <property type="molecule type" value="Genomic_DNA"/>
</dbReference>
<dbReference type="RefSeq" id="WP_145171378.1">
    <property type="nucleotide sequence ID" value="NZ_CP036525.1"/>
</dbReference>
<reference evidence="1 2" key="1">
    <citation type="submission" date="2019-02" db="EMBL/GenBank/DDBJ databases">
        <title>Deep-cultivation of Planctomycetes and their phenomic and genomic characterization uncovers novel biology.</title>
        <authorList>
            <person name="Wiegand S."/>
            <person name="Jogler M."/>
            <person name="Boedeker C."/>
            <person name="Pinto D."/>
            <person name="Vollmers J."/>
            <person name="Rivas-Marin E."/>
            <person name="Kohn T."/>
            <person name="Peeters S.H."/>
            <person name="Heuer A."/>
            <person name="Rast P."/>
            <person name="Oberbeckmann S."/>
            <person name="Bunk B."/>
            <person name="Jeske O."/>
            <person name="Meyerdierks A."/>
            <person name="Storesund J.E."/>
            <person name="Kallscheuer N."/>
            <person name="Luecker S."/>
            <person name="Lage O.M."/>
            <person name="Pohl T."/>
            <person name="Merkel B.J."/>
            <person name="Hornburger P."/>
            <person name="Mueller R.-W."/>
            <person name="Bruemmer F."/>
            <person name="Labrenz M."/>
            <person name="Spormann A.M."/>
            <person name="Op den Camp H."/>
            <person name="Overmann J."/>
            <person name="Amann R."/>
            <person name="Jetten M.S.M."/>
            <person name="Mascher T."/>
            <person name="Medema M.H."/>
            <person name="Devos D.P."/>
            <person name="Kaster A.-K."/>
            <person name="Ovreas L."/>
            <person name="Rohde M."/>
            <person name="Galperin M.Y."/>
            <person name="Jogler C."/>
        </authorList>
    </citation>
    <scope>NUCLEOTIDE SEQUENCE [LARGE SCALE GENOMIC DNA]</scope>
    <source>
        <strain evidence="1 2">K22_7</strain>
    </source>
</reference>
<dbReference type="KEGG" id="rlc:K227x_37190"/>
<name>A0A517NDW8_9BACT</name>
<sequence>MNRCHIAIICTGLLLAAGCGHARYLLKEPEGGVVAIPSNQPRHREKAIELMQQHFPDGYEINREEEAVVGLVTHRHEHAKSDANDGVHHKVHLRSTATTTDKTEYRISYHRK</sequence>
<evidence type="ECO:0008006" key="3">
    <source>
        <dbReference type="Google" id="ProtNLM"/>
    </source>
</evidence>